<dbReference type="PANTHER" id="PTHR23355">
    <property type="entry name" value="RIBONUCLEASE"/>
    <property type="match status" value="1"/>
</dbReference>
<dbReference type="Proteomes" id="UP000254920">
    <property type="component" value="Unassembled WGS sequence"/>
</dbReference>
<evidence type="ECO:0000313" key="3">
    <source>
        <dbReference type="EMBL" id="SUX11358.1"/>
    </source>
</evidence>
<reference evidence="3 4" key="1">
    <citation type="submission" date="2018-06" db="EMBL/GenBank/DDBJ databases">
        <authorList>
            <consortium name="Pathogen Informatics"/>
            <person name="Doyle S."/>
        </authorList>
    </citation>
    <scope>NUCLEOTIDE SEQUENCE [LARGE SCALE GENOMIC DNA]</scope>
    <source>
        <strain evidence="3 4">NCTC12475</strain>
    </source>
</reference>
<dbReference type="EC" id="3.1.-.-" evidence="3"/>
<proteinExistence type="predicted"/>
<keyword evidence="1" id="KW-0540">Nuclease</keyword>
<dbReference type="STRING" id="32024.GCA_000788295_00895"/>
<dbReference type="Pfam" id="PF24190">
    <property type="entry name" value="OB_RNR_2nd"/>
    <property type="match status" value="1"/>
</dbReference>
<keyword evidence="4" id="KW-1185">Reference proteome</keyword>
<dbReference type="SMART" id="SM00955">
    <property type="entry name" value="RNB"/>
    <property type="match status" value="1"/>
</dbReference>
<feature type="domain" description="RNB" evidence="2">
    <location>
        <begin position="213"/>
        <end position="529"/>
    </location>
</feature>
<keyword evidence="1" id="KW-0269">Exonuclease</keyword>
<dbReference type="GO" id="GO:0003723">
    <property type="term" value="F:RNA binding"/>
    <property type="evidence" value="ECO:0007669"/>
    <property type="project" value="InterPro"/>
</dbReference>
<dbReference type="InterPro" id="IPR050180">
    <property type="entry name" value="RNR_Ribonuclease"/>
</dbReference>
<dbReference type="GO" id="GO:0005829">
    <property type="term" value="C:cytosol"/>
    <property type="evidence" value="ECO:0007669"/>
    <property type="project" value="TreeGrafter"/>
</dbReference>
<dbReference type="Pfam" id="PF00773">
    <property type="entry name" value="RNB"/>
    <property type="match status" value="1"/>
</dbReference>
<dbReference type="InterPro" id="IPR012340">
    <property type="entry name" value="NA-bd_OB-fold"/>
</dbReference>
<dbReference type="Gene3D" id="2.40.50.140">
    <property type="entry name" value="Nucleic acid-binding proteins"/>
    <property type="match status" value="1"/>
</dbReference>
<protein>
    <submittedName>
        <fullName evidence="3">Ribonuclease R</fullName>
        <ecNumber evidence="3">3.1.-.-</ecNumber>
        <ecNumber evidence="3">3.1.13.1</ecNumber>
    </submittedName>
</protein>
<dbReference type="InterPro" id="IPR054561">
    <property type="entry name" value="RNR_OB1_N"/>
</dbReference>
<dbReference type="InterPro" id="IPR057293">
    <property type="entry name" value="RNR_OB2"/>
</dbReference>
<evidence type="ECO:0000259" key="2">
    <source>
        <dbReference type="SMART" id="SM00955"/>
    </source>
</evidence>
<dbReference type="InterPro" id="IPR022966">
    <property type="entry name" value="RNase_II/R_CS"/>
</dbReference>
<dbReference type="AlphaFoldDB" id="A0A381DL49"/>
<organism evidence="3 4">
    <name type="scientific">Campylobacter sputorum subsp. sputorum</name>
    <dbReference type="NCBI Taxonomy" id="32024"/>
    <lineage>
        <taxon>Bacteria</taxon>
        <taxon>Pseudomonadati</taxon>
        <taxon>Campylobacterota</taxon>
        <taxon>Epsilonproteobacteria</taxon>
        <taxon>Campylobacterales</taxon>
        <taxon>Campylobacteraceae</taxon>
        <taxon>Campylobacter</taxon>
    </lineage>
</organism>
<dbReference type="PROSITE" id="PS01175">
    <property type="entry name" value="RIBONUCLEASE_II"/>
    <property type="match status" value="1"/>
</dbReference>
<dbReference type="EMBL" id="UFVD01000001">
    <property type="protein sequence ID" value="SUX11358.1"/>
    <property type="molecule type" value="Genomic_DNA"/>
</dbReference>
<dbReference type="PANTHER" id="PTHR23355:SF9">
    <property type="entry name" value="DIS3-LIKE EXONUCLEASE 2"/>
    <property type="match status" value="1"/>
</dbReference>
<dbReference type="InterPro" id="IPR001900">
    <property type="entry name" value="RNase_II/R"/>
</dbReference>
<dbReference type="RefSeq" id="WP_089182097.1">
    <property type="nucleotide sequence ID" value="NZ_CP043427.1"/>
</dbReference>
<dbReference type="GO" id="GO:0008859">
    <property type="term" value="F:exoribonuclease II activity"/>
    <property type="evidence" value="ECO:0007669"/>
    <property type="project" value="UniProtKB-EC"/>
</dbReference>
<accession>A0A381DL49</accession>
<sequence length="640" mass="73310">MKSFLKKLLSGVKESEVSLAHREILRNLENLNVVTLHKNRYYQNNGFVIGRLDISSNQTGYIKTYDEKIKKDIIVESRDLNGAHIGDIVVAKLMKGKKLKAKVSMILKAKIKTSVVYTKSFGGTILGVNIATMLSSQLKASQKSLKELPLGTLLKIDNITNEIVDVIGNINDPSCDMDISLALYNKHKDFPDICQTQALSWGNKVDKNFYQDRVDLTHLPFCTIDPIDAKDFDDAIYFDKINNQIYIAIADVSHYVEPYTPIDKEAKERGFSIYFPHIAIPMLPRSLSENICSLKPNEDRLAYCFKITLDENLNAKKEELFEAIINSKRRYNYDEVDEILESKKAKESEISSWLLPLFEVTKKLKENRLKNGFDFRSKDLRMILDDNFALKSTPFENETPSHSLIEDCMLLANKAAAKRIKKGIFRNHGVADIKKIHKLLDDLSIFGLNFSYESDLVKLIAKIQAKSSEMGIREEVDKLIIKAQKRAEYSHECYGHFGLGFKEYSHFTSPIRRYTDLILHRLLKANANNDHKKFNYLLLNIEDTCLALNELEREADKVAFDFMDRKFARWAKDKIGEVFKCYISSNDKICVAKLDDEIKGARIYINNYSCDLLQKVMVKITEVDIASTKIIGKVVEKLNV</sequence>
<dbReference type="SUPFAM" id="SSF50249">
    <property type="entry name" value="Nucleic acid-binding proteins"/>
    <property type="match status" value="2"/>
</dbReference>
<dbReference type="OrthoDB" id="9764149at2"/>
<dbReference type="GeneID" id="93090219"/>
<name>A0A381DL49_9BACT</name>
<evidence type="ECO:0000313" key="4">
    <source>
        <dbReference type="Proteomes" id="UP000254920"/>
    </source>
</evidence>
<evidence type="ECO:0000256" key="1">
    <source>
        <dbReference type="ARBA" id="ARBA00022839"/>
    </source>
</evidence>
<gene>
    <name evidence="3" type="primary">rnr</name>
    <name evidence="3" type="ORF">NCTC12475_01578</name>
</gene>
<dbReference type="EC" id="3.1.13.1" evidence="3"/>
<dbReference type="GO" id="GO:0006402">
    <property type="term" value="P:mRNA catabolic process"/>
    <property type="evidence" value="ECO:0007669"/>
    <property type="project" value="TreeGrafter"/>
</dbReference>
<keyword evidence="3" id="KW-0378">Hydrolase</keyword>
<dbReference type="Pfam" id="PF22896">
    <property type="entry name" value="OB_RNR_1st"/>
    <property type="match status" value="1"/>
</dbReference>